<keyword evidence="4" id="KW-0472">Membrane</keyword>
<evidence type="ECO:0000256" key="1">
    <source>
        <dbReference type="ARBA" id="ARBA00004496"/>
    </source>
</evidence>
<dbReference type="Gene3D" id="2.40.50.140">
    <property type="entry name" value="Nucleic acid-binding proteins"/>
    <property type="match status" value="1"/>
</dbReference>
<dbReference type="GO" id="GO:0031054">
    <property type="term" value="P:pre-miRNA processing"/>
    <property type="evidence" value="ECO:0007669"/>
    <property type="project" value="TreeGrafter"/>
</dbReference>
<dbReference type="GO" id="GO:0005829">
    <property type="term" value="C:cytosol"/>
    <property type="evidence" value="ECO:0007669"/>
    <property type="project" value="UniProtKB-ARBA"/>
</dbReference>
<dbReference type="InterPro" id="IPR002059">
    <property type="entry name" value="CSP_DNA-bd"/>
</dbReference>
<evidence type="ECO:0000256" key="3">
    <source>
        <dbReference type="SAM" id="MobiDB-lite"/>
    </source>
</evidence>
<dbReference type="InterPro" id="IPR012340">
    <property type="entry name" value="NA-bd_OB-fold"/>
</dbReference>
<dbReference type="Proteomes" id="UP000323708">
    <property type="component" value="Unassembled WGS sequence"/>
</dbReference>
<dbReference type="InterPro" id="IPR051373">
    <property type="entry name" value="Lin-28_RNA-binding"/>
</dbReference>
<evidence type="ECO:0000256" key="2">
    <source>
        <dbReference type="ARBA" id="ARBA00022490"/>
    </source>
</evidence>
<protein>
    <submittedName>
        <fullName evidence="6">Cold shock domain-containing protein</fullName>
    </submittedName>
</protein>
<reference evidence="6 7" key="1">
    <citation type="submission" date="2019-09" db="EMBL/GenBank/DDBJ databases">
        <authorList>
            <person name="Chen X.-Y."/>
        </authorList>
    </citation>
    <scope>NUCLEOTIDE SEQUENCE [LARGE SCALE GENOMIC DNA]</scope>
    <source>
        <strain evidence="6 7">NY5</strain>
    </source>
</reference>
<keyword evidence="4" id="KW-1133">Transmembrane helix</keyword>
<keyword evidence="7" id="KW-1185">Reference proteome</keyword>
<dbReference type="AlphaFoldDB" id="A0A5B0X4Q1"/>
<name>A0A5B0X4Q1_9GAMM</name>
<organism evidence="6 7">
    <name type="scientific">Pseudohalioglobus sediminis</name>
    <dbReference type="NCBI Taxonomy" id="2606449"/>
    <lineage>
        <taxon>Bacteria</taxon>
        <taxon>Pseudomonadati</taxon>
        <taxon>Pseudomonadota</taxon>
        <taxon>Gammaproteobacteria</taxon>
        <taxon>Cellvibrionales</taxon>
        <taxon>Halieaceae</taxon>
        <taxon>Pseudohalioglobus</taxon>
    </lineage>
</organism>
<keyword evidence="4" id="KW-0812">Transmembrane</keyword>
<dbReference type="PRINTS" id="PR00050">
    <property type="entry name" value="COLDSHOCK"/>
</dbReference>
<dbReference type="Pfam" id="PF00313">
    <property type="entry name" value="CSD"/>
    <property type="match status" value="1"/>
</dbReference>
<evidence type="ECO:0000313" key="7">
    <source>
        <dbReference type="Proteomes" id="UP000323708"/>
    </source>
</evidence>
<dbReference type="CDD" id="cd04458">
    <property type="entry name" value="CSP_CDS"/>
    <property type="match status" value="1"/>
</dbReference>
<feature type="transmembrane region" description="Helical" evidence="4">
    <location>
        <begin position="30"/>
        <end position="54"/>
    </location>
</feature>
<feature type="region of interest" description="Disordered" evidence="3">
    <location>
        <begin position="53"/>
        <end position="79"/>
    </location>
</feature>
<dbReference type="PANTHER" id="PTHR46109:SF1">
    <property type="entry name" value="PROTEIN LIN-28 HOMOLOG"/>
    <property type="match status" value="1"/>
</dbReference>
<evidence type="ECO:0000313" key="6">
    <source>
        <dbReference type="EMBL" id="KAA1194213.1"/>
    </source>
</evidence>
<gene>
    <name evidence="6" type="ORF">F0M18_01900</name>
</gene>
<evidence type="ECO:0000259" key="5">
    <source>
        <dbReference type="PROSITE" id="PS51857"/>
    </source>
</evidence>
<proteinExistence type="predicted"/>
<comment type="caution">
    <text evidence="6">The sequence shown here is derived from an EMBL/GenBank/DDBJ whole genome shotgun (WGS) entry which is preliminary data.</text>
</comment>
<comment type="subcellular location">
    <subcellularLocation>
        <location evidence="1">Cytoplasm</location>
    </subcellularLocation>
</comment>
<dbReference type="EMBL" id="VTUX01000001">
    <property type="protein sequence ID" value="KAA1194213.1"/>
    <property type="molecule type" value="Genomic_DNA"/>
</dbReference>
<feature type="transmembrane region" description="Helical" evidence="4">
    <location>
        <begin position="7"/>
        <end position="24"/>
    </location>
</feature>
<dbReference type="PANTHER" id="PTHR46109">
    <property type="entry name" value="PROTEIN LIN-28"/>
    <property type="match status" value="1"/>
</dbReference>
<dbReference type="GO" id="GO:0003729">
    <property type="term" value="F:mRNA binding"/>
    <property type="evidence" value="ECO:0007669"/>
    <property type="project" value="TreeGrafter"/>
</dbReference>
<dbReference type="SMART" id="SM00357">
    <property type="entry name" value="CSP"/>
    <property type="match status" value="1"/>
</dbReference>
<dbReference type="PROSITE" id="PS51857">
    <property type="entry name" value="CSD_2"/>
    <property type="match status" value="1"/>
</dbReference>
<sequence length="142" mass="14985">MKLAGKIVIALVVAAVAVALRHFLPAVPEAAMLVVACLATAVLVSLPAGAAVTAPEDTSHGEQQQAAPAREPADGPREGGQVKWFNVSKGFGFVTKDNGDEIFVHFRSIRGEGRRALREGQRVTFVETVTEKGPQAEDVEAL</sequence>
<feature type="domain" description="CSD" evidence="5">
    <location>
        <begin position="77"/>
        <end position="141"/>
    </location>
</feature>
<accession>A0A5B0X4Q1</accession>
<dbReference type="InterPro" id="IPR011129">
    <property type="entry name" value="CSD"/>
</dbReference>
<keyword evidence="2" id="KW-0963">Cytoplasm</keyword>
<evidence type="ECO:0000256" key="4">
    <source>
        <dbReference type="SAM" id="Phobius"/>
    </source>
</evidence>
<dbReference type="SUPFAM" id="SSF50249">
    <property type="entry name" value="Nucleic acid-binding proteins"/>
    <property type="match status" value="1"/>
</dbReference>